<dbReference type="PANTHER" id="PTHR24305">
    <property type="entry name" value="CYTOCHROME P450"/>
    <property type="match status" value="1"/>
</dbReference>
<dbReference type="GO" id="GO:0005506">
    <property type="term" value="F:iron ion binding"/>
    <property type="evidence" value="ECO:0007669"/>
    <property type="project" value="InterPro"/>
</dbReference>
<dbReference type="InterPro" id="IPR036396">
    <property type="entry name" value="Cyt_P450_sf"/>
</dbReference>
<dbReference type="OMA" id="IGASWFD"/>
<evidence type="ECO:0000256" key="11">
    <source>
        <dbReference type="ARBA" id="ARBA00023033"/>
    </source>
</evidence>
<evidence type="ECO:0000313" key="16">
    <source>
        <dbReference type="Proteomes" id="UP000219338"/>
    </source>
</evidence>
<keyword evidence="11 14" id="KW-0503">Monooxygenase</keyword>
<dbReference type="GO" id="GO:0020037">
    <property type="term" value="F:heme binding"/>
    <property type="evidence" value="ECO:0007669"/>
    <property type="project" value="InterPro"/>
</dbReference>
<accession>A0A284RGW8</accession>
<evidence type="ECO:0000256" key="3">
    <source>
        <dbReference type="ARBA" id="ARBA00004721"/>
    </source>
</evidence>
<keyword evidence="9 14" id="KW-0560">Oxidoreductase</keyword>
<evidence type="ECO:0000256" key="6">
    <source>
        <dbReference type="ARBA" id="ARBA00022692"/>
    </source>
</evidence>
<dbReference type="OrthoDB" id="1470350at2759"/>
<sequence length="513" mass="58202">MLLLLLGVWFALHRIWRFMSLLKRDYLKGYRPLFDPYSFPGNAVPANSWAHLGLRSSWVYRHTADFEHTYDLTTIIPIFGDVSYLIASVSIAKQVWGDELTTNLTKPAEFTTEKIFGSSIASANGADWRRHRRIVAHSFNNAIFNTVVKESSSVYRDMVAKKAWKEKNNFVVADMASLLHRFTLVMICRCGFGIPVEWTQSTDNTEVAIFDRELSVAAQSSIHRFMLPDWVAVTKYHFSLRAITQSWRTVSSLMDGIAARRQAEFSLEKDFGDGNITDLLTKLVSATDGTSKYALKPSEVTANMMSLLFDGNETTSSAILSTLTLLALYPYEQEKAYQEILREAPSSDCLTLDIISNFKHLFACFNEALRLVPATINLLRSIPEDIVVHSSRPVERDVILRKGSRVVMDIIAILHNPHDFPEPEKFIPSRWYDVPEQDFLMFGFGPRACVGRKFAQIESVCFLAHFLRDWRVEVVPEVGETTTQMWERVTAGATLFGTAFSLGSVPFKFIARD</sequence>
<evidence type="ECO:0000256" key="10">
    <source>
        <dbReference type="ARBA" id="ARBA00023004"/>
    </source>
</evidence>
<dbReference type="InterPro" id="IPR017972">
    <property type="entry name" value="Cyt_P450_CS"/>
</dbReference>
<dbReference type="Gene3D" id="1.10.630.10">
    <property type="entry name" value="Cytochrome P450"/>
    <property type="match status" value="1"/>
</dbReference>
<comment type="pathway">
    <text evidence="3">Secondary metabolite biosynthesis; terpenoid biosynthesis.</text>
</comment>
<keyword evidence="16" id="KW-1185">Reference proteome</keyword>
<evidence type="ECO:0000256" key="1">
    <source>
        <dbReference type="ARBA" id="ARBA00001971"/>
    </source>
</evidence>
<keyword evidence="6" id="KW-0812">Transmembrane</keyword>
<evidence type="ECO:0000256" key="5">
    <source>
        <dbReference type="ARBA" id="ARBA00022617"/>
    </source>
</evidence>
<comment type="cofactor">
    <cofactor evidence="1 13">
        <name>heme</name>
        <dbReference type="ChEBI" id="CHEBI:30413"/>
    </cofactor>
</comment>
<evidence type="ECO:0000313" key="15">
    <source>
        <dbReference type="EMBL" id="SJL07990.1"/>
    </source>
</evidence>
<dbReference type="GO" id="GO:0016020">
    <property type="term" value="C:membrane"/>
    <property type="evidence" value="ECO:0007669"/>
    <property type="project" value="UniProtKB-SubCell"/>
</dbReference>
<proteinExistence type="inferred from homology"/>
<reference evidence="16" key="1">
    <citation type="journal article" date="2017" name="Nat. Ecol. Evol.">
        <title>Genome expansion and lineage-specific genetic innovations in the forest pathogenic fungi Armillaria.</title>
        <authorList>
            <person name="Sipos G."/>
            <person name="Prasanna A.N."/>
            <person name="Walter M.C."/>
            <person name="O'Connor E."/>
            <person name="Balint B."/>
            <person name="Krizsan K."/>
            <person name="Kiss B."/>
            <person name="Hess J."/>
            <person name="Varga T."/>
            <person name="Slot J."/>
            <person name="Riley R."/>
            <person name="Boka B."/>
            <person name="Rigling D."/>
            <person name="Barry K."/>
            <person name="Lee J."/>
            <person name="Mihaltcheva S."/>
            <person name="LaButti K."/>
            <person name="Lipzen A."/>
            <person name="Waldron R."/>
            <person name="Moloney N.M."/>
            <person name="Sperisen C."/>
            <person name="Kredics L."/>
            <person name="Vagvoelgyi C."/>
            <person name="Patrignani A."/>
            <person name="Fitzpatrick D."/>
            <person name="Nagy I."/>
            <person name="Doyle S."/>
            <person name="Anderson J.B."/>
            <person name="Grigoriev I.V."/>
            <person name="Gueldener U."/>
            <person name="Muensterkoetter M."/>
            <person name="Nagy L.G."/>
        </authorList>
    </citation>
    <scope>NUCLEOTIDE SEQUENCE [LARGE SCALE GENOMIC DNA]</scope>
    <source>
        <strain evidence="16">C18/9</strain>
    </source>
</reference>
<evidence type="ECO:0000256" key="14">
    <source>
        <dbReference type="RuleBase" id="RU000461"/>
    </source>
</evidence>
<dbReference type="Proteomes" id="UP000219338">
    <property type="component" value="Unassembled WGS sequence"/>
</dbReference>
<dbReference type="PRINTS" id="PR00385">
    <property type="entry name" value="P450"/>
</dbReference>
<evidence type="ECO:0008006" key="17">
    <source>
        <dbReference type="Google" id="ProtNLM"/>
    </source>
</evidence>
<comment type="similarity">
    <text evidence="4 14">Belongs to the cytochrome P450 family.</text>
</comment>
<evidence type="ECO:0000256" key="2">
    <source>
        <dbReference type="ARBA" id="ARBA00004370"/>
    </source>
</evidence>
<dbReference type="STRING" id="47428.A0A284RGW8"/>
<dbReference type="PANTHER" id="PTHR24305:SF166">
    <property type="entry name" value="CYTOCHROME P450 12A4, MITOCHONDRIAL-RELATED"/>
    <property type="match status" value="1"/>
</dbReference>
<dbReference type="GO" id="GO:0004497">
    <property type="term" value="F:monooxygenase activity"/>
    <property type="evidence" value="ECO:0007669"/>
    <property type="project" value="UniProtKB-KW"/>
</dbReference>
<dbReference type="PROSITE" id="PS00086">
    <property type="entry name" value="CYTOCHROME_P450"/>
    <property type="match status" value="1"/>
</dbReference>
<protein>
    <recommendedName>
        <fullName evidence="17">Cytochrome P450</fullName>
    </recommendedName>
</protein>
<gene>
    <name evidence="15" type="ORF">ARMOST_11349</name>
</gene>
<dbReference type="GO" id="GO:0016705">
    <property type="term" value="F:oxidoreductase activity, acting on paired donors, with incorporation or reduction of molecular oxygen"/>
    <property type="evidence" value="ECO:0007669"/>
    <property type="project" value="InterPro"/>
</dbReference>
<dbReference type="InterPro" id="IPR002401">
    <property type="entry name" value="Cyt_P450_E_grp-I"/>
</dbReference>
<dbReference type="PRINTS" id="PR00463">
    <property type="entry name" value="EP450I"/>
</dbReference>
<keyword evidence="5 13" id="KW-0349">Heme</keyword>
<organism evidence="15 16">
    <name type="scientific">Armillaria ostoyae</name>
    <name type="common">Armillaria root rot fungus</name>
    <dbReference type="NCBI Taxonomy" id="47428"/>
    <lineage>
        <taxon>Eukaryota</taxon>
        <taxon>Fungi</taxon>
        <taxon>Dikarya</taxon>
        <taxon>Basidiomycota</taxon>
        <taxon>Agaricomycotina</taxon>
        <taxon>Agaricomycetes</taxon>
        <taxon>Agaricomycetidae</taxon>
        <taxon>Agaricales</taxon>
        <taxon>Marasmiineae</taxon>
        <taxon>Physalacriaceae</taxon>
        <taxon>Armillaria</taxon>
    </lineage>
</organism>
<evidence type="ECO:0000256" key="13">
    <source>
        <dbReference type="PIRSR" id="PIRSR602401-1"/>
    </source>
</evidence>
<dbReference type="InterPro" id="IPR001128">
    <property type="entry name" value="Cyt_P450"/>
</dbReference>
<keyword evidence="8" id="KW-1133">Transmembrane helix</keyword>
<keyword evidence="10 13" id="KW-0408">Iron</keyword>
<dbReference type="AlphaFoldDB" id="A0A284RGW8"/>
<feature type="binding site" description="axial binding residue" evidence="13">
    <location>
        <position position="449"/>
    </location>
    <ligand>
        <name>heme</name>
        <dbReference type="ChEBI" id="CHEBI:30413"/>
    </ligand>
    <ligandPart>
        <name>Fe</name>
        <dbReference type="ChEBI" id="CHEBI:18248"/>
    </ligandPart>
</feature>
<dbReference type="Pfam" id="PF00067">
    <property type="entry name" value="p450"/>
    <property type="match status" value="1"/>
</dbReference>
<evidence type="ECO:0000256" key="4">
    <source>
        <dbReference type="ARBA" id="ARBA00010617"/>
    </source>
</evidence>
<evidence type="ECO:0000256" key="9">
    <source>
        <dbReference type="ARBA" id="ARBA00023002"/>
    </source>
</evidence>
<dbReference type="SUPFAM" id="SSF48264">
    <property type="entry name" value="Cytochrome P450"/>
    <property type="match status" value="1"/>
</dbReference>
<name>A0A284RGW8_ARMOS</name>
<evidence type="ECO:0000256" key="8">
    <source>
        <dbReference type="ARBA" id="ARBA00022989"/>
    </source>
</evidence>
<keyword evidence="7 13" id="KW-0479">Metal-binding</keyword>
<comment type="subcellular location">
    <subcellularLocation>
        <location evidence="2">Membrane</location>
    </subcellularLocation>
</comment>
<keyword evidence="12" id="KW-0472">Membrane</keyword>
<evidence type="ECO:0000256" key="12">
    <source>
        <dbReference type="ARBA" id="ARBA00023136"/>
    </source>
</evidence>
<dbReference type="InterPro" id="IPR050121">
    <property type="entry name" value="Cytochrome_P450_monoxygenase"/>
</dbReference>
<dbReference type="EMBL" id="FUEG01000008">
    <property type="protein sequence ID" value="SJL07990.1"/>
    <property type="molecule type" value="Genomic_DNA"/>
</dbReference>
<evidence type="ECO:0000256" key="7">
    <source>
        <dbReference type="ARBA" id="ARBA00022723"/>
    </source>
</evidence>